<name>A0A6G9Y0S3_NOCBR</name>
<proteinExistence type="predicted"/>
<evidence type="ECO:0000313" key="3">
    <source>
        <dbReference type="EMBL" id="QIS06802.1"/>
    </source>
</evidence>
<protein>
    <recommendedName>
        <fullName evidence="2">4Fe-4S Wbl-type domain-containing protein</fullName>
    </recommendedName>
</protein>
<feature type="compositionally biased region" description="Polar residues" evidence="1">
    <location>
        <begin position="80"/>
        <end position="90"/>
    </location>
</feature>
<reference evidence="3 4" key="1">
    <citation type="journal article" date="2019" name="ACS Chem. Biol.">
        <title>Identification and Mobilization of a Cryptic Antibiotic Biosynthesis Gene Locus from a Human-Pathogenic Nocardia Isolate.</title>
        <authorList>
            <person name="Herisse M."/>
            <person name="Ishida K."/>
            <person name="Porter J.L."/>
            <person name="Howden B."/>
            <person name="Hertweck C."/>
            <person name="Stinear T.P."/>
            <person name="Pidot S.J."/>
        </authorList>
    </citation>
    <scope>NUCLEOTIDE SEQUENCE [LARGE SCALE GENOMIC DNA]</scope>
    <source>
        <strain evidence="3 4">AUSMDU00024985</strain>
    </source>
</reference>
<organism evidence="3 4">
    <name type="scientific">Nocardia brasiliensis</name>
    <dbReference type="NCBI Taxonomy" id="37326"/>
    <lineage>
        <taxon>Bacteria</taxon>
        <taxon>Bacillati</taxon>
        <taxon>Actinomycetota</taxon>
        <taxon>Actinomycetes</taxon>
        <taxon>Mycobacteriales</taxon>
        <taxon>Nocardiaceae</taxon>
        <taxon>Nocardia</taxon>
    </lineage>
</organism>
<feature type="domain" description="4Fe-4S Wbl-type" evidence="2">
    <location>
        <begin position="102"/>
        <end position="165"/>
    </location>
</feature>
<dbReference type="AlphaFoldDB" id="A0A6G9Y0S3"/>
<evidence type="ECO:0000256" key="1">
    <source>
        <dbReference type="SAM" id="MobiDB-lite"/>
    </source>
</evidence>
<dbReference type="Proteomes" id="UP000501705">
    <property type="component" value="Chromosome"/>
</dbReference>
<accession>A0A6G9Y0S3</accession>
<dbReference type="EMBL" id="CP046171">
    <property type="protein sequence ID" value="QIS06802.1"/>
    <property type="molecule type" value="Genomic_DNA"/>
</dbReference>
<evidence type="ECO:0000259" key="2">
    <source>
        <dbReference type="PROSITE" id="PS51674"/>
    </source>
</evidence>
<gene>
    <name evidence="3" type="ORF">F5X71_34835</name>
</gene>
<dbReference type="InterPro" id="IPR034768">
    <property type="entry name" value="4FE4S_WBL"/>
</dbReference>
<feature type="compositionally biased region" description="Basic residues" evidence="1">
    <location>
        <begin position="43"/>
        <end position="72"/>
    </location>
</feature>
<evidence type="ECO:0000313" key="4">
    <source>
        <dbReference type="Proteomes" id="UP000501705"/>
    </source>
</evidence>
<dbReference type="PROSITE" id="PS51674">
    <property type="entry name" value="4FE4S_WBL"/>
    <property type="match status" value="1"/>
</dbReference>
<dbReference type="Pfam" id="PF02467">
    <property type="entry name" value="Whib"/>
    <property type="match status" value="1"/>
</dbReference>
<sequence>MRTRDTGGVTRSPPQTVRPPPCRAVARSSSTTRTSRDDARLRDHSHHRRHSHPRRGRAGSVRPRRTRRARRINRLDEGSVQVNNPYQATPSDEREDWRHRALCRDQPPERWSTDLLPKGHELREAAAAQRCAGCDVIAACAKFHLRRRATVGMVVAGIAVGGRNCTPASDTRRLEAVAAGRPVVVEPIREIKTEPCRRCGDPMATRTALSEARFPSGIREKDSYGRCRKCAQVIRYHAKKAAAVA</sequence>
<feature type="region of interest" description="Disordered" evidence="1">
    <location>
        <begin position="1"/>
        <end position="97"/>
    </location>
</feature>
<feature type="compositionally biased region" description="Low complexity" evidence="1">
    <location>
        <begin position="23"/>
        <end position="33"/>
    </location>
</feature>